<dbReference type="PANTHER" id="PTHR33166">
    <property type="entry name" value="GAG_P30 DOMAIN-CONTAINING PROTEIN"/>
    <property type="match status" value="1"/>
</dbReference>
<feature type="domain" description="CCHC-type" evidence="3">
    <location>
        <begin position="465"/>
        <end position="480"/>
    </location>
</feature>
<accession>A0A8C3K3K0</accession>
<keyword evidence="5" id="KW-1185">Reference proteome</keyword>
<proteinExistence type="predicted"/>
<evidence type="ECO:0000259" key="3">
    <source>
        <dbReference type="PROSITE" id="PS50158"/>
    </source>
</evidence>
<dbReference type="InterPro" id="IPR001878">
    <property type="entry name" value="Znf_CCHC"/>
</dbReference>
<organism evidence="4 5">
    <name type="scientific">Calidris pygmaea</name>
    <name type="common">Spoon-billed sandpiper</name>
    <dbReference type="NCBI Taxonomy" id="425635"/>
    <lineage>
        <taxon>Eukaryota</taxon>
        <taxon>Metazoa</taxon>
        <taxon>Chordata</taxon>
        <taxon>Craniata</taxon>
        <taxon>Vertebrata</taxon>
        <taxon>Euteleostomi</taxon>
        <taxon>Archelosauria</taxon>
        <taxon>Archosauria</taxon>
        <taxon>Dinosauria</taxon>
        <taxon>Saurischia</taxon>
        <taxon>Theropoda</taxon>
        <taxon>Coelurosauria</taxon>
        <taxon>Aves</taxon>
        <taxon>Neognathae</taxon>
        <taxon>Neoaves</taxon>
        <taxon>Charadriiformes</taxon>
        <taxon>Scolopacidae</taxon>
        <taxon>Calidris</taxon>
    </lineage>
</organism>
<dbReference type="GO" id="GO:0008270">
    <property type="term" value="F:zinc ion binding"/>
    <property type="evidence" value="ECO:0007669"/>
    <property type="project" value="UniProtKB-KW"/>
</dbReference>
<dbReference type="AlphaFoldDB" id="A0A8C3K3K0"/>
<dbReference type="Gene3D" id="1.10.375.10">
    <property type="entry name" value="Human Immunodeficiency Virus Type 1 Capsid Protein"/>
    <property type="match status" value="1"/>
</dbReference>
<dbReference type="Gene3D" id="1.10.150.180">
    <property type="entry name" value="Gamma-retroviral matrix domain"/>
    <property type="match status" value="1"/>
</dbReference>
<dbReference type="GO" id="GO:0019068">
    <property type="term" value="P:virion assembly"/>
    <property type="evidence" value="ECO:0007669"/>
    <property type="project" value="InterPro"/>
</dbReference>
<dbReference type="SUPFAM" id="SSF47943">
    <property type="entry name" value="Retrovirus capsid protein, N-terminal core domain"/>
    <property type="match status" value="1"/>
</dbReference>
<name>A0A8C3K3K0_9CHAR</name>
<keyword evidence="1" id="KW-0863">Zinc-finger</keyword>
<protein>
    <recommendedName>
        <fullName evidence="3">CCHC-type domain-containing protein</fullName>
    </recommendedName>
</protein>
<reference evidence="4" key="2">
    <citation type="submission" date="2025-09" db="UniProtKB">
        <authorList>
            <consortium name="Ensembl"/>
        </authorList>
    </citation>
    <scope>IDENTIFICATION</scope>
</reference>
<dbReference type="Ensembl" id="ENSCPGT00000016441.1">
    <property type="protein sequence ID" value="ENSCPGP00000015007.1"/>
    <property type="gene ID" value="ENSCPGG00000010595.1"/>
</dbReference>
<dbReference type="InterPro" id="IPR036946">
    <property type="entry name" value="G_retro_matrix_sf"/>
</dbReference>
<evidence type="ECO:0000313" key="5">
    <source>
        <dbReference type="Proteomes" id="UP000694419"/>
    </source>
</evidence>
<dbReference type="PROSITE" id="PS50158">
    <property type="entry name" value="ZF_CCHC"/>
    <property type="match status" value="1"/>
</dbReference>
<evidence type="ECO:0000256" key="2">
    <source>
        <dbReference type="SAM" id="MobiDB-lite"/>
    </source>
</evidence>
<dbReference type="Proteomes" id="UP000694419">
    <property type="component" value="Unplaced"/>
</dbReference>
<dbReference type="InterPro" id="IPR003036">
    <property type="entry name" value="Gag_P30"/>
</dbReference>
<dbReference type="InterPro" id="IPR010999">
    <property type="entry name" value="Retrovr_matrix"/>
</dbReference>
<dbReference type="Gene3D" id="4.10.60.10">
    <property type="entry name" value="Zinc finger, CCHC-type"/>
    <property type="match status" value="1"/>
</dbReference>
<dbReference type="InterPro" id="IPR036875">
    <property type="entry name" value="Znf_CCHC_sf"/>
</dbReference>
<keyword evidence="1" id="KW-0479">Metal-binding</keyword>
<sequence length="495" mass="56519">RGQTRTIYPIGCILKHWKNIGRPSGGNVNKKTLIKYCNQWWPLYKLDDGEKWPFNGTLNYNTMLQLMLFLRREGKWDEVMYADIKRQQKMKRCCSACSIGQRCLKVTESRKSKEETEDQFEDLGMPPPPLLDRLSPHRSPFTETEGGGSGEEEGEAATAFTPVTARTRSKTQRAPQLLAPLWEVMGSSGPARVKIPFSTTDLNDWKEIARGYREDPSKVAKRFELIVRNQDPDWRDVDLILGEMTETEKQLVLKTARTHVQAQITGRVLQGSVDEHIPLTDPNWDPNDGQDYAMLRRYRDWIKLGLENAIPKAINWSALYAVKQGQKETPTEFLDKLREAMRKYTTLDPSSDIGEQQLVSLFLGQSSPDIRKKLQKLKEPDIRDLEKLLEEAWRVFRNREDVDRGKLTKVMATATVAALEQRGVVNGRGFRGPGRGRPFGNRGGLRNLARGRGVNVGNVLERNQCAYCRKKGHWKNECPELKGTPPALIARRETD</sequence>
<dbReference type="SUPFAM" id="SSF47836">
    <property type="entry name" value="Retroviral matrix proteins"/>
    <property type="match status" value="1"/>
</dbReference>
<keyword evidence="1" id="KW-0862">Zinc</keyword>
<dbReference type="Pfam" id="PF02093">
    <property type="entry name" value="Gag_p30"/>
    <property type="match status" value="1"/>
</dbReference>
<feature type="region of interest" description="Disordered" evidence="2">
    <location>
        <begin position="108"/>
        <end position="157"/>
    </location>
</feature>
<dbReference type="InterPro" id="IPR050462">
    <property type="entry name" value="Retroviral_Gag-Pol_poly"/>
</dbReference>
<evidence type="ECO:0000256" key="1">
    <source>
        <dbReference type="PROSITE-ProRule" id="PRU00047"/>
    </source>
</evidence>
<reference evidence="4" key="1">
    <citation type="submission" date="2025-08" db="UniProtKB">
        <authorList>
            <consortium name="Ensembl"/>
        </authorList>
    </citation>
    <scope>IDENTIFICATION</scope>
</reference>
<dbReference type="GO" id="GO:0003676">
    <property type="term" value="F:nucleic acid binding"/>
    <property type="evidence" value="ECO:0007669"/>
    <property type="project" value="InterPro"/>
</dbReference>
<evidence type="ECO:0000313" key="4">
    <source>
        <dbReference type="Ensembl" id="ENSCPGP00000015007.1"/>
    </source>
</evidence>
<dbReference type="SUPFAM" id="SSF57756">
    <property type="entry name" value="Retrovirus zinc finger-like domains"/>
    <property type="match status" value="1"/>
</dbReference>
<dbReference type="InterPro" id="IPR008919">
    <property type="entry name" value="Retrov_capsid_N"/>
</dbReference>